<protein>
    <submittedName>
        <fullName evidence="2">Uncharacterized protein</fullName>
    </submittedName>
</protein>
<dbReference type="InParanoid" id="G3HJ20"/>
<proteinExistence type="predicted"/>
<dbReference type="EMBL" id="JH000420">
    <property type="protein sequence ID" value="EGW10300.1"/>
    <property type="molecule type" value="Genomic_DNA"/>
</dbReference>
<dbReference type="AlphaFoldDB" id="G3HJ20"/>
<evidence type="ECO:0000313" key="3">
    <source>
        <dbReference type="Proteomes" id="UP000001075"/>
    </source>
</evidence>
<feature type="region of interest" description="Disordered" evidence="1">
    <location>
        <begin position="1"/>
        <end position="26"/>
    </location>
</feature>
<name>G3HJ20_CRIGR</name>
<accession>G3HJ20</accession>
<evidence type="ECO:0000313" key="2">
    <source>
        <dbReference type="EMBL" id="EGW10300.1"/>
    </source>
</evidence>
<dbReference type="Proteomes" id="UP000001075">
    <property type="component" value="Unassembled WGS sequence"/>
</dbReference>
<organism evidence="2 3">
    <name type="scientific">Cricetulus griseus</name>
    <name type="common">Chinese hamster</name>
    <name type="synonym">Cricetulus barabensis griseus</name>
    <dbReference type="NCBI Taxonomy" id="10029"/>
    <lineage>
        <taxon>Eukaryota</taxon>
        <taxon>Metazoa</taxon>
        <taxon>Chordata</taxon>
        <taxon>Craniata</taxon>
        <taxon>Vertebrata</taxon>
        <taxon>Euteleostomi</taxon>
        <taxon>Mammalia</taxon>
        <taxon>Eutheria</taxon>
        <taxon>Euarchontoglires</taxon>
        <taxon>Glires</taxon>
        <taxon>Rodentia</taxon>
        <taxon>Myomorpha</taxon>
        <taxon>Muroidea</taxon>
        <taxon>Cricetidae</taxon>
        <taxon>Cricetinae</taxon>
        <taxon>Cricetulus</taxon>
    </lineage>
</organism>
<reference evidence="3" key="1">
    <citation type="journal article" date="2011" name="Nat. Biotechnol.">
        <title>The genomic sequence of the Chinese hamster ovary (CHO)-K1 cell line.</title>
        <authorList>
            <person name="Xu X."/>
            <person name="Nagarajan H."/>
            <person name="Lewis N.E."/>
            <person name="Pan S."/>
            <person name="Cai Z."/>
            <person name="Liu X."/>
            <person name="Chen W."/>
            <person name="Xie M."/>
            <person name="Wang W."/>
            <person name="Hammond S."/>
            <person name="Andersen M.R."/>
            <person name="Neff N."/>
            <person name="Passarelli B."/>
            <person name="Koh W."/>
            <person name="Fan H.C."/>
            <person name="Wang J."/>
            <person name="Gui Y."/>
            <person name="Lee K.H."/>
            <person name="Betenbaugh M.J."/>
            <person name="Quake S.R."/>
            <person name="Famili I."/>
            <person name="Palsson B.O."/>
            <person name="Wang J."/>
        </authorList>
    </citation>
    <scope>NUCLEOTIDE SEQUENCE [LARGE SCALE GENOMIC DNA]</scope>
    <source>
        <strain evidence="3">CHO K1 cell line</strain>
    </source>
</reference>
<sequence length="54" mass="6238">MVVKPKGVPYYPGRRQSHKDSPVPDRTCPHHWTPWETHSPYMRLLNHECPGCGA</sequence>
<evidence type="ECO:0000256" key="1">
    <source>
        <dbReference type="SAM" id="MobiDB-lite"/>
    </source>
</evidence>
<gene>
    <name evidence="2" type="ORF">I79_010654</name>
</gene>